<dbReference type="SMART" id="SM01040">
    <property type="entry name" value="Bro-N"/>
    <property type="match status" value="1"/>
</dbReference>
<gene>
    <name evidence="2" type="ORF">HZ995_04625</name>
</gene>
<dbReference type="Proteomes" id="UP000665026">
    <property type="component" value="Chromosome"/>
</dbReference>
<name>A0A975I8C4_9RHOB</name>
<evidence type="ECO:0000259" key="1">
    <source>
        <dbReference type="PROSITE" id="PS51750"/>
    </source>
</evidence>
<dbReference type="KEGG" id="cact:HZ995_04625"/>
<organism evidence="2 3">
    <name type="scientific">Cognatishimia activa</name>
    <dbReference type="NCBI Taxonomy" id="1715691"/>
    <lineage>
        <taxon>Bacteria</taxon>
        <taxon>Pseudomonadati</taxon>
        <taxon>Pseudomonadota</taxon>
        <taxon>Alphaproteobacteria</taxon>
        <taxon>Rhodobacterales</taxon>
        <taxon>Paracoccaceae</taxon>
        <taxon>Cognatishimia</taxon>
    </lineage>
</organism>
<proteinExistence type="predicted"/>
<dbReference type="PANTHER" id="PTHR36180">
    <property type="entry name" value="DNA-BINDING PROTEIN-RELATED-RELATED"/>
    <property type="match status" value="1"/>
</dbReference>
<protein>
    <submittedName>
        <fullName evidence="2">BRO domain-containing protein</fullName>
    </submittedName>
</protein>
<feature type="domain" description="Bro-N" evidence="1">
    <location>
        <begin position="10"/>
        <end position="117"/>
    </location>
</feature>
<dbReference type="InterPro" id="IPR003497">
    <property type="entry name" value="BRO_N_domain"/>
</dbReference>
<dbReference type="Pfam" id="PF02498">
    <property type="entry name" value="Bro-N"/>
    <property type="match status" value="1"/>
</dbReference>
<reference evidence="2" key="1">
    <citation type="submission" date="2020-07" db="EMBL/GenBank/DDBJ databases">
        <title>Genome sequences of bacteria associated with the marine, planktonic diatom Thalassiosira profunda strain ECT2AJA-044.</title>
        <authorList>
            <person name="Gargas C.B."/>
            <person name="Roberts W.R."/>
            <person name="Alverson A.J."/>
        </authorList>
    </citation>
    <scope>NUCLEOTIDE SEQUENCE</scope>
    <source>
        <strain evidence="2">ECT2AJA-044</strain>
    </source>
</reference>
<dbReference type="PANTHER" id="PTHR36180:SF2">
    <property type="entry name" value="BRO FAMILY PROTEIN"/>
    <property type="match status" value="1"/>
</dbReference>
<dbReference type="RefSeq" id="WP_209357501.1">
    <property type="nucleotide sequence ID" value="NZ_CP060010.1"/>
</dbReference>
<dbReference type="AlphaFoldDB" id="A0A975I8C4"/>
<accession>A0A975I8C4</accession>
<dbReference type="EMBL" id="CP060010">
    <property type="protein sequence ID" value="QTN36805.1"/>
    <property type="molecule type" value="Genomic_DNA"/>
</dbReference>
<evidence type="ECO:0000313" key="3">
    <source>
        <dbReference type="Proteomes" id="UP000665026"/>
    </source>
</evidence>
<sequence>MTDQLRTFEAPQLGNLKFTVWDREGEPWFIAKEVCQALDLSLRSGPSRWTVSLPKDEKFKATRNELPLFFEGSRAPSYLFISESGLYKLIMRSNKPEAAQFQDWVTKVVLPAIRKDGAYVEGEEKLASGEMSEDEFVFKVVEFADKAMEIMQGRI</sequence>
<evidence type="ECO:0000313" key="2">
    <source>
        <dbReference type="EMBL" id="QTN36805.1"/>
    </source>
</evidence>
<dbReference type="PROSITE" id="PS51750">
    <property type="entry name" value="BRO_N"/>
    <property type="match status" value="1"/>
</dbReference>